<dbReference type="InterPro" id="IPR035965">
    <property type="entry name" value="PAS-like_dom_sf"/>
</dbReference>
<evidence type="ECO:0000259" key="11">
    <source>
        <dbReference type="PROSITE" id="PS50113"/>
    </source>
</evidence>
<evidence type="ECO:0000256" key="6">
    <source>
        <dbReference type="ARBA" id="ARBA00022777"/>
    </source>
</evidence>
<dbReference type="SMART" id="SM00387">
    <property type="entry name" value="HATPase_c"/>
    <property type="match status" value="1"/>
</dbReference>
<dbReference type="InterPro" id="IPR004358">
    <property type="entry name" value="Sig_transdc_His_kin-like_C"/>
</dbReference>
<evidence type="ECO:0000256" key="4">
    <source>
        <dbReference type="ARBA" id="ARBA00022679"/>
    </source>
</evidence>
<dbReference type="InterPro" id="IPR013767">
    <property type="entry name" value="PAS_fold"/>
</dbReference>
<dbReference type="PRINTS" id="PR00344">
    <property type="entry name" value="BCTRLSENSOR"/>
</dbReference>
<accession>A0A2N9YJ21</accession>
<evidence type="ECO:0000256" key="1">
    <source>
        <dbReference type="ARBA" id="ARBA00000085"/>
    </source>
</evidence>
<dbReference type="InterPro" id="IPR005467">
    <property type="entry name" value="His_kinase_dom"/>
</dbReference>
<dbReference type="GO" id="GO:0005524">
    <property type="term" value="F:ATP binding"/>
    <property type="evidence" value="ECO:0007669"/>
    <property type="project" value="UniProtKB-KW"/>
</dbReference>
<dbReference type="Gene3D" id="3.30.565.10">
    <property type="entry name" value="Histidine kinase-like ATPase, C-terminal domain"/>
    <property type="match status" value="1"/>
</dbReference>
<feature type="domain" description="PAC" evidence="11">
    <location>
        <begin position="126"/>
        <end position="180"/>
    </location>
</feature>
<dbReference type="SMART" id="SM00086">
    <property type="entry name" value="PAC"/>
    <property type="match status" value="1"/>
</dbReference>
<evidence type="ECO:0000256" key="7">
    <source>
        <dbReference type="ARBA" id="ARBA00022840"/>
    </source>
</evidence>
<evidence type="ECO:0000313" key="13">
    <source>
        <dbReference type="Proteomes" id="UP000234271"/>
    </source>
</evidence>
<evidence type="ECO:0000259" key="9">
    <source>
        <dbReference type="PROSITE" id="PS50109"/>
    </source>
</evidence>
<dbReference type="SMART" id="SM00091">
    <property type="entry name" value="PAS"/>
    <property type="match status" value="2"/>
</dbReference>
<evidence type="ECO:0000256" key="5">
    <source>
        <dbReference type="ARBA" id="ARBA00022741"/>
    </source>
</evidence>
<dbReference type="SUPFAM" id="SSF55874">
    <property type="entry name" value="ATPase domain of HSP90 chaperone/DNA topoisomerase II/histidine kinase"/>
    <property type="match status" value="1"/>
</dbReference>
<keyword evidence="6" id="KW-0418">Kinase</keyword>
<dbReference type="PROSITE" id="PS50113">
    <property type="entry name" value="PAC"/>
    <property type="match status" value="1"/>
</dbReference>
<dbReference type="InterPro" id="IPR014285">
    <property type="entry name" value="N_fixation_neg-reg_NifL"/>
</dbReference>
<reference evidence="13" key="1">
    <citation type="submission" date="2016-12" db="EMBL/GenBank/DDBJ databases">
        <title>Complete Genome Sequence of Beggiatoa leptomitiformis D-401.</title>
        <authorList>
            <person name="Fomenkov A."/>
            <person name="Vincze T."/>
            <person name="Grabovich M."/>
            <person name="Anton B.P."/>
            <person name="Dubinina G."/>
            <person name="Orlova M."/>
            <person name="Belousova E."/>
            <person name="Roberts R.J."/>
        </authorList>
    </citation>
    <scope>NUCLEOTIDE SEQUENCE [LARGE SCALE GENOMIC DNA]</scope>
    <source>
        <strain evidence="13">D-401</strain>
    </source>
</reference>
<dbReference type="PANTHER" id="PTHR43065">
    <property type="entry name" value="SENSOR HISTIDINE KINASE"/>
    <property type="match status" value="1"/>
</dbReference>
<keyword evidence="4" id="KW-0808">Transferase</keyword>
<dbReference type="GO" id="GO:0006355">
    <property type="term" value="P:regulation of DNA-templated transcription"/>
    <property type="evidence" value="ECO:0007669"/>
    <property type="project" value="InterPro"/>
</dbReference>
<comment type="catalytic activity">
    <reaction evidence="1">
        <text>ATP + protein L-histidine = ADP + protein N-phospho-L-histidine.</text>
        <dbReference type="EC" id="2.7.13.3"/>
    </reaction>
</comment>
<dbReference type="GO" id="GO:0004673">
    <property type="term" value="F:protein histidine kinase activity"/>
    <property type="evidence" value="ECO:0007669"/>
    <property type="project" value="UniProtKB-EC"/>
</dbReference>
<dbReference type="RefSeq" id="WP_062149173.1">
    <property type="nucleotide sequence ID" value="NZ_CP012373.2"/>
</dbReference>
<dbReference type="Proteomes" id="UP000234271">
    <property type="component" value="Chromosome"/>
</dbReference>
<dbReference type="PANTHER" id="PTHR43065:SF10">
    <property type="entry name" value="PEROXIDE STRESS-ACTIVATED HISTIDINE KINASE MAK3"/>
    <property type="match status" value="1"/>
</dbReference>
<dbReference type="PROSITE" id="PS50109">
    <property type="entry name" value="HIS_KIN"/>
    <property type="match status" value="1"/>
</dbReference>
<organism evidence="12 13">
    <name type="scientific">Beggiatoa leptomitoformis</name>
    <dbReference type="NCBI Taxonomy" id="288004"/>
    <lineage>
        <taxon>Bacteria</taxon>
        <taxon>Pseudomonadati</taxon>
        <taxon>Pseudomonadota</taxon>
        <taxon>Gammaproteobacteria</taxon>
        <taxon>Thiotrichales</taxon>
        <taxon>Thiotrichaceae</taxon>
        <taxon>Beggiatoa</taxon>
    </lineage>
</organism>
<proteinExistence type="predicted"/>
<dbReference type="GO" id="GO:0009399">
    <property type="term" value="P:nitrogen fixation"/>
    <property type="evidence" value="ECO:0007669"/>
    <property type="project" value="InterPro"/>
</dbReference>
<gene>
    <name evidence="12" type="primary">nifL</name>
    <name evidence="12" type="ORF">BLE401_02380</name>
</gene>
<evidence type="ECO:0000259" key="10">
    <source>
        <dbReference type="PROSITE" id="PS50112"/>
    </source>
</evidence>
<keyword evidence="8" id="KW-0902">Two-component regulatory system</keyword>
<dbReference type="InterPro" id="IPR036890">
    <property type="entry name" value="HATPase_C_sf"/>
</dbReference>
<dbReference type="NCBIfam" id="TIGR00229">
    <property type="entry name" value="sensory_box"/>
    <property type="match status" value="1"/>
</dbReference>
<dbReference type="Pfam" id="PF02518">
    <property type="entry name" value="HATPase_c"/>
    <property type="match status" value="1"/>
</dbReference>
<name>A0A2N9YJ21_9GAMM</name>
<evidence type="ECO:0000313" key="12">
    <source>
        <dbReference type="EMBL" id="AUI70500.2"/>
    </source>
</evidence>
<dbReference type="SUPFAM" id="SSF55785">
    <property type="entry name" value="PYP-like sensor domain (PAS domain)"/>
    <property type="match status" value="1"/>
</dbReference>
<evidence type="ECO:0000256" key="8">
    <source>
        <dbReference type="ARBA" id="ARBA00023012"/>
    </source>
</evidence>
<dbReference type="Gene3D" id="3.30.450.20">
    <property type="entry name" value="PAS domain"/>
    <property type="match status" value="2"/>
</dbReference>
<keyword evidence="5" id="KW-0547">Nucleotide-binding</keyword>
<feature type="domain" description="Histidine kinase" evidence="9">
    <location>
        <begin position="335"/>
        <end position="551"/>
    </location>
</feature>
<dbReference type="CDD" id="cd00130">
    <property type="entry name" value="PAS"/>
    <property type="match status" value="1"/>
</dbReference>
<feature type="domain" description="PAS" evidence="10">
    <location>
        <begin position="55"/>
        <end position="100"/>
    </location>
</feature>
<dbReference type="InterPro" id="IPR001610">
    <property type="entry name" value="PAC"/>
</dbReference>
<protein>
    <recommendedName>
        <fullName evidence="2">histidine kinase</fullName>
        <ecNumber evidence="2">2.7.13.3</ecNumber>
    </recommendedName>
</protein>
<keyword evidence="7" id="KW-0067">ATP-binding</keyword>
<dbReference type="AlphaFoldDB" id="A0A2N9YJ21"/>
<dbReference type="NCBIfam" id="TIGR02938">
    <property type="entry name" value="nifL_nitrog"/>
    <property type="match status" value="1"/>
</dbReference>
<keyword evidence="3" id="KW-0597">Phosphoprotein</keyword>
<dbReference type="InterPro" id="IPR000014">
    <property type="entry name" value="PAS"/>
</dbReference>
<dbReference type="InterPro" id="IPR000700">
    <property type="entry name" value="PAS-assoc_C"/>
</dbReference>
<dbReference type="EC" id="2.7.13.3" evidence="2"/>
<dbReference type="STRING" id="288004.AL038_03640"/>
<sequence>MSEPQEKMTKQLLSTRLNTLTDAIEAFLANPPEGVPLEILDLFKSAVTNNDTALPPRLFFEAVEQAQVAISITDLEAKILYANPAFEQVTGYQMDHIIGKKESALSDHKTPSLVYKTLWGRLQQHKPWTGMLVNRRENGERYLAEVIIAPVLNKQGATAYYLGMHRDMTDVYHLEQKVKSQKALIESVVDSAPVVIALLNDHEKVVLDNHEYKKLVGDLRGLEPAQLFLTALKGALGNDWKDLVTNDGSFEDQEVSLDMGGNRQPRWFVCAGTWFRERDSSADAFFEVRKESYFLLVAKEITELKHRQEEVRMNALRALLAEGEVIENMRETLTGAIHQFQGPINMIAAAVGMLERRSEAKGSADPLCDALKNALSAAEQAIDNLRQSTPSLTTEAIVPVNLNELLRDVLTLSTSRFLANGVVVDWDPTPILPPMLGRIGRLRSLFKHLIDNALDAMQDNRGKLSELRVHTAVTEEGMLRIIVEDTGPGIPEHLRLKVFEPFFTTKGKAHRSAGLGLTAVQEVVNLHAGTIRIDPDYETGCRFIVQFPSVRYREAV</sequence>
<dbReference type="EMBL" id="CP018889">
    <property type="protein sequence ID" value="AUI70500.2"/>
    <property type="molecule type" value="Genomic_DNA"/>
</dbReference>
<evidence type="ECO:0000256" key="3">
    <source>
        <dbReference type="ARBA" id="ARBA00022553"/>
    </source>
</evidence>
<dbReference type="InterPro" id="IPR003594">
    <property type="entry name" value="HATPase_dom"/>
</dbReference>
<evidence type="ECO:0000256" key="2">
    <source>
        <dbReference type="ARBA" id="ARBA00012438"/>
    </source>
</evidence>
<dbReference type="OrthoDB" id="7991996at2"/>
<dbReference type="Pfam" id="PF00989">
    <property type="entry name" value="PAS"/>
    <property type="match status" value="1"/>
</dbReference>
<dbReference type="PROSITE" id="PS50112">
    <property type="entry name" value="PAS"/>
    <property type="match status" value="1"/>
</dbReference>
<dbReference type="GO" id="GO:0000160">
    <property type="term" value="P:phosphorelay signal transduction system"/>
    <property type="evidence" value="ECO:0007669"/>
    <property type="project" value="UniProtKB-KW"/>
</dbReference>
<keyword evidence="13" id="KW-1185">Reference proteome</keyword>